<dbReference type="Proteomes" id="UP000230935">
    <property type="component" value="Unassembled WGS sequence"/>
</dbReference>
<dbReference type="InterPro" id="IPR036477">
    <property type="entry name" value="Formyl_transf_N_sf"/>
</dbReference>
<reference evidence="2" key="1">
    <citation type="submission" date="2017-09" db="EMBL/GenBank/DDBJ databases">
        <title>Depth-based differentiation of microbial function through sediment-hosted aquifers and enrichment of novel symbionts in the deep terrestrial subsurface.</title>
        <authorList>
            <person name="Probst A.J."/>
            <person name="Ladd B."/>
            <person name="Jarett J.K."/>
            <person name="Geller-Mcgrath D.E."/>
            <person name="Sieber C.M.K."/>
            <person name="Emerson J.B."/>
            <person name="Anantharaman K."/>
            <person name="Thomas B.C."/>
            <person name="Malmstrom R."/>
            <person name="Stieglmeier M."/>
            <person name="Klingl A."/>
            <person name="Woyke T."/>
            <person name="Ryan C.M."/>
            <person name="Banfield J.F."/>
        </authorList>
    </citation>
    <scope>NUCLEOTIDE SEQUENCE [LARGE SCALE GENOMIC DNA]</scope>
</reference>
<proteinExistence type="predicted"/>
<organism evidence="1 2">
    <name type="scientific">Candidatus Buchananbacteria bacterium CG10_big_fil_rev_8_21_14_0_10_42_9</name>
    <dbReference type="NCBI Taxonomy" id="1974526"/>
    <lineage>
        <taxon>Bacteria</taxon>
        <taxon>Candidatus Buchananiibacteriota</taxon>
    </lineage>
</organism>
<protein>
    <submittedName>
        <fullName evidence="1">Methionyl-tRNA formyltransferase</fullName>
    </submittedName>
</protein>
<dbReference type="AlphaFoldDB" id="A0A2H0W1S6"/>
<comment type="caution">
    <text evidence="1">The sequence shown here is derived from an EMBL/GenBank/DDBJ whole genome shotgun (WGS) entry which is preliminary data.</text>
</comment>
<dbReference type="SUPFAM" id="SSF53328">
    <property type="entry name" value="Formyltransferase"/>
    <property type="match status" value="1"/>
</dbReference>
<keyword evidence="1" id="KW-0808">Transferase</keyword>
<evidence type="ECO:0000313" key="2">
    <source>
        <dbReference type="Proteomes" id="UP000230935"/>
    </source>
</evidence>
<dbReference type="InterPro" id="IPR011034">
    <property type="entry name" value="Formyl_transferase-like_C_sf"/>
</dbReference>
<gene>
    <name evidence="1" type="ORF">COT81_01910</name>
</gene>
<dbReference type="GO" id="GO:0016740">
    <property type="term" value="F:transferase activity"/>
    <property type="evidence" value="ECO:0007669"/>
    <property type="project" value="UniProtKB-KW"/>
</dbReference>
<dbReference type="Gene3D" id="3.40.50.170">
    <property type="entry name" value="Formyl transferase, N-terminal domain"/>
    <property type="match status" value="1"/>
</dbReference>
<evidence type="ECO:0000313" key="1">
    <source>
        <dbReference type="EMBL" id="PIS05294.1"/>
    </source>
</evidence>
<name>A0A2H0W1S6_9BACT</name>
<dbReference type="EMBL" id="PEZZ01000012">
    <property type="protein sequence ID" value="PIS05294.1"/>
    <property type="molecule type" value="Genomic_DNA"/>
</dbReference>
<dbReference type="Gene3D" id="3.10.25.20">
    <property type="match status" value="1"/>
</dbReference>
<sequence length="213" mass="24975">MKINIIIDNQNSWFFKKAKRLVTQIKKLGHRCVIYDTQAKIPKNSDISFFLSCEDYITKTTRAKSKFNIVVHASDLPNGKGMSPTTWQIIEGKNKIPVTLFEVAEGFDSGNWYLKNSFTLDGHELVDEWQEKLFLCIERMVLNFVKRSQKIKAHKQVGKSSVYKRRGPKDSELDINQSIKKQFNLLRVVDNEKYPAWFKYKGKKYVLKIYKQK</sequence>
<dbReference type="SUPFAM" id="SSF50486">
    <property type="entry name" value="FMT C-terminal domain-like"/>
    <property type="match status" value="1"/>
</dbReference>
<accession>A0A2H0W1S6</accession>